<evidence type="ECO:0000256" key="7">
    <source>
        <dbReference type="ARBA" id="ARBA00023242"/>
    </source>
</evidence>
<dbReference type="InterPro" id="IPR047021">
    <property type="entry name" value="REXO1/3/4-like"/>
</dbReference>
<dbReference type="InterPro" id="IPR013520">
    <property type="entry name" value="Ribonucl_H"/>
</dbReference>
<organism evidence="10 11">
    <name type="scientific">Mizuhopecten yessoensis</name>
    <name type="common">Japanese scallop</name>
    <name type="synonym">Patinopecten yessoensis</name>
    <dbReference type="NCBI Taxonomy" id="6573"/>
    <lineage>
        <taxon>Eukaryota</taxon>
        <taxon>Metazoa</taxon>
        <taxon>Spiralia</taxon>
        <taxon>Lophotrochozoa</taxon>
        <taxon>Mollusca</taxon>
        <taxon>Bivalvia</taxon>
        <taxon>Autobranchia</taxon>
        <taxon>Pteriomorphia</taxon>
        <taxon>Pectinida</taxon>
        <taxon>Pectinoidea</taxon>
        <taxon>Pectinidae</taxon>
        <taxon>Mizuhopecten</taxon>
    </lineage>
</organism>
<feature type="compositionally biased region" description="Basic and acidic residues" evidence="8">
    <location>
        <begin position="63"/>
        <end position="77"/>
    </location>
</feature>
<dbReference type="PANTHER" id="PTHR12801:SF158">
    <property type="entry name" value="RNA EXONUCLEASE 4"/>
    <property type="match status" value="1"/>
</dbReference>
<proteinExistence type="inferred from homology"/>
<gene>
    <name evidence="10" type="ORF">KP79_PYT11136</name>
</gene>
<evidence type="ECO:0000256" key="6">
    <source>
        <dbReference type="ARBA" id="ARBA00022839"/>
    </source>
</evidence>
<dbReference type="InterPro" id="IPR012337">
    <property type="entry name" value="RNaseH-like_sf"/>
</dbReference>
<keyword evidence="7" id="KW-0539">Nucleus</keyword>
<dbReference type="PANTHER" id="PTHR12801">
    <property type="entry name" value="RNA EXONUCLEASE REXO1 / RECO3 FAMILY MEMBER-RELATED"/>
    <property type="match status" value="1"/>
</dbReference>
<reference evidence="10 11" key="1">
    <citation type="journal article" date="2017" name="Nat. Ecol. Evol.">
        <title>Scallop genome provides insights into evolution of bilaterian karyotype and development.</title>
        <authorList>
            <person name="Wang S."/>
            <person name="Zhang J."/>
            <person name="Jiao W."/>
            <person name="Li J."/>
            <person name="Xun X."/>
            <person name="Sun Y."/>
            <person name="Guo X."/>
            <person name="Huan P."/>
            <person name="Dong B."/>
            <person name="Zhang L."/>
            <person name="Hu X."/>
            <person name="Sun X."/>
            <person name="Wang J."/>
            <person name="Zhao C."/>
            <person name="Wang Y."/>
            <person name="Wang D."/>
            <person name="Huang X."/>
            <person name="Wang R."/>
            <person name="Lv J."/>
            <person name="Li Y."/>
            <person name="Zhang Z."/>
            <person name="Liu B."/>
            <person name="Lu W."/>
            <person name="Hui Y."/>
            <person name="Liang J."/>
            <person name="Zhou Z."/>
            <person name="Hou R."/>
            <person name="Li X."/>
            <person name="Liu Y."/>
            <person name="Li H."/>
            <person name="Ning X."/>
            <person name="Lin Y."/>
            <person name="Zhao L."/>
            <person name="Xing Q."/>
            <person name="Dou J."/>
            <person name="Li Y."/>
            <person name="Mao J."/>
            <person name="Guo H."/>
            <person name="Dou H."/>
            <person name="Li T."/>
            <person name="Mu C."/>
            <person name="Jiang W."/>
            <person name="Fu Q."/>
            <person name="Fu X."/>
            <person name="Miao Y."/>
            <person name="Liu J."/>
            <person name="Yu Q."/>
            <person name="Li R."/>
            <person name="Liao H."/>
            <person name="Li X."/>
            <person name="Kong Y."/>
            <person name="Jiang Z."/>
            <person name="Chourrout D."/>
            <person name="Li R."/>
            <person name="Bao Z."/>
        </authorList>
    </citation>
    <scope>NUCLEOTIDE SEQUENCE [LARGE SCALE GENOMIC DNA]</scope>
    <source>
        <strain evidence="10 11">PY_sf001</strain>
    </source>
</reference>
<feature type="region of interest" description="Disordered" evidence="8">
    <location>
        <begin position="151"/>
        <end position="171"/>
    </location>
</feature>
<evidence type="ECO:0000256" key="1">
    <source>
        <dbReference type="ARBA" id="ARBA00004123"/>
    </source>
</evidence>
<comment type="similarity">
    <text evidence="2">Belongs to the REXO4 family.</text>
</comment>
<dbReference type="Gene3D" id="3.30.420.10">
    <property type="entry name" value="Ribonuclease H-like superfamily/Ribonuclease H"/>
    <property type="match status" value="1"/>
</dbReference>
<dbReference type="CDD" id="cd06144">
    <property type="entry name" value="REX4_like"/>
    <property type="match status" value="1"/>
</dbReference>
<dbReference type="GO" id="GO:0008408">
    <property type="term" value="F:3'-5' exonuclease activity"/>
    <property type="evidence" value="ECO:0007669"/>
    <property type="project" value="InterPro"/>
</dbReference>
<dbReference type="GO" id="GO:0003676">
    <property type="term" value="F:nucleic acid binding"/>
    <property type="evidence" value="ECO:0007669"/>
    <property type="project" value="InterPro"/>
</dbReference>
<feature type="compositionally biased region" description="Basic residues" evidence="8">
    <location>
        <begin position="78"/>
        <end position="95"/>
    </location>
</feature>
<accession>A0A210QRS9</accession>
<dbReference type="Proteomes" id="UP000242188">
    <property type="component" value="Unassembled WGS sequence"/>
</dbReference>
<dbReference type="OrthoDB" id="8191639at2759"/>
<comment type="caution">
    <text evidence="10">The sequence shown here is derived from an EMBL/GenBank/DDBJ whole genome shotgun (WGS) entry which is preliminary data.</text>
</comment>
<dbReference type="STRING" id="6573.A0A210QRS9"/>
<feature type="region of interest" description="Disordered" evidence="8">
    <location>
        <begin position="1"/>
        <end position="138"/>
    </location>
</feature>
<evidence type="ECO:0000256" key="5">
    <source>
        <dbReference type="ARBA" id="ARBA00022801"/>
    </source>
</evidence>
<protein>
    <recommendedName>
        <fullName evidence="3">RNA exonuclease 4</fullName>
    </recommendedName>
</protein>
<keyword evidence="11" id="KW-1185">Reference proteome</keyword>
<keyword evidence="5" id="KW-0378">Hydrolase</keyword>
<evidence type="ECO:0000259" key="9">
    <source>
        <dbReference type="SMART" id="SM00479"/>
    </source>
</evidence>
<dbReference type="AlphaFoldDB" id="A0A210QRS9"/>
<dbReference type="SUPFAM" id="SSF53098">
    <property type="entry name" value="Ribonuclease H-like"/>
    <property type="match status" value="1"/>
</dbReference>
<name>A0A210QRS9_MIZYE</name>
<feature type="compositionally biased region" description="Basic residues" evidence="8">
    <location>
        <begin position="1"/>
        <end position="12"/>
    </location>
</feature>
<evidence type="ECO:0000256" key="4">
    <source>
        <dbReference type="ARBA" id="ARBA00022722"/>
    </source>
</evidence>
<comment type="subcellular location">
    <subcellularLocation>
        <location evidence="1">Nucleus</location>
    </subcellularLocation>
</comment>
<dbReference type="EMBL" id="NEDP02002263">
    <property type="protein sequence ID" value="OWF51430.1"/>
    <property type="molecule type" value="Genomic_DNA"/>
</dbReference>
<dbReference type="GO" id="GO:0005634">
    <property type="term" value="C:nucleus"/>
    <property type="evidence" value="ECO:0007669"/>
    <property type="project" value="UniProtKB-SubCell"/>
</dbReference>
<evidence type="ECO:0000256" key="2">
    <source>
        <dbReference type="ARBA" id="ARBA00010489"/>
    </source>
</evidence>
<evidence type="ECO:0000313" key="10">
    <source>
        <dbReference type="EMBL" id="OWF51430.1"/>
    </source>
</evidence>
<evidence type="ECO:0000256" key="3">
    <source>
        <dbReference type="ARBA" id="ARBA00016937"/>
    </source>
</evidence>
<feature type="domain" description="Exonuclease" evidence="9">
    <location>
        <begin position="216"/>
        <end position="377"/>
    </location>
</feature>
<keyword evidence="4" id="KW-0540">Nuclease</keyword>
<dbReference type="InterPro" id="IPR036397">
    <property type="entry name" value="RNaseH_sf"/>
</dbReference>
<feature type="compositionally biased region" description="Basic and acidic residues" evidence="8">
    <location>
        <begin position="96"/>
        <end position="137"/>
    </location>
</feature>
<evidence type="ECO:0000256" key="8">
    <source>
        <dbReference type="SAM" id="MobiDB-lite"/>
    </source>
</evidence>
<dbReference type="SMART" id="SM00479">
    <property type="entry name" value="EXOIII"/>
    <property type="match status" value="1"/>
</dbReference>
<keyword evidence="6 10" id="KW-0269">Exonuclease</keyword>
<evidence type="ECO:0000313" key="11">
    <source>
        <dbReference type="Proteomes" id="UP000242188"/>
    </source>
</evidence>
<dbReference type="FunFam" id="3.30.420.10:FF:000007">
    <property type="entry name" value="Interferon-stimulated exonuclease gene 20"/>
    <property type="match status" value="1"/>
</dbReference>
<dbReference type="Pfam" id="PF00929">
    <property type="entry name" value="RNase_T"/>
    <property type="match status" value="1"/>
</dbReference>
<feature type="compositionally biased region" description="Basic and acidic residues" evidence="8">
    <location>
        <begin position="32"/>
        <end position="56"/>
    </location>
</feature>
<dbReference type="InterPro" id="IPR037431">
    <property type="entry name" value="REX4_DEDDh_dom"/>
</dbReference>
<sequence>MENPKNMKRKREAGRNQSDVKVHSDRKKKHVHDSNATKTLKENNHAELDSKSDTASKKLKLKLHNENNIESKTDTSAKRKRDRRKRNTKVLKKKRREMDNLKSEGNVTEKGKVHVKTDSIHLKTEEKPVQIPRRPEDFSSNWEKLKQKLFLPPSKSKKHASKKKVENVEPEKPPDIWFDDVDESLLDIQPKQPVGKRKKNDKKSLVKEGTSSGLTKAVAMDCEFVGVGSNSRQDMLARVSLVNQFGHCIYDTFVKPQEEVTDYRTWVSGVREKDMLNGVEFSVACKKAAEMIKGRILVGHAIKNDLKVLYLSHPRKLVRDTSKYKPFRAMFNGKTPSLKKLTAKVLDVAVQEGEHSSIQDAQATMRLYTMYKQKWEKDLALQNPRKLKHLKKMKDLQNEPLDGKS</sequence>
<dbReference type="GO" id="GO:0006364">
    <property type="term" value="P:rRNA processing"/>
    <property type="evidence" value="ECO:0007669"/>
    <property type="project" value="InterPro"/>
</dbReference>